<comment type="similarity">
    <text evidence="1 4">Belongs to the SIS family. GutQ/KpsF subfamily.</text>
</comment>
<dbReference type="InterPro" id="IPR004800">
    <property type="entry name" value="KdsD/KpsF-type"/>
</dbReference>
<proteinExistence type="inferred from homology"/>
<dbReference type="Gene3D" id="3.40.50.10490">
    <property type="entry name" value="Glucose-6-phosphate isomerase like protein, domain 1"/>
    <property type="match status" value="1"/>
</dbReference>
<dbReference type="PROSITE" id="PS51371">
    <property type="entry name" value="CBS"/>
    <property type="match status" value="2"/>
</dbReference>
<feature type="site" description="Catalytically relevant" evidence="6">
    <location>
        <position position="121"/>
    </location>
</feature>
<feature type="site" description="Catalytically relevant" evidence="6">
    <location>
        <position position="203"/>
    </location>
</feature>
<dbReference type="AlphaFoldDB" id="A0A9X1SZP0"/>
<keyword evidence="2" id="KW-0677">Repeat</keyword>
<keyword evidence="10" id="KW-0413">Isomerase</keyword>
<dbReference type="NCBIfam" id="TIGR00393">
    <property type="entry name" value="kpsF"/>
    <property type="match status" value="1"/>
</dbReference>
<dbReference type="Proteomes" id="UP001139089">
    <property type="component" value="Unassembled WGS sequence"/>
</dbReference>
<dbReference type="PROSITE" id="PS51464">
    <property type="entry name" value="SIS"/>
    <property type="match status" value="1"/>
</dbReference>
<name>A0A9X1SZP0_9HYPH</name>
<sequence length="336" mass="35012">MSLRSIDASLTGDSAILDSIGRSLATTVDGANALATSFANDAVFARNLADAVTLIGERNGRVVVSGVGKSGHIGRKIAATMASTGTSAYFVHPTEASHGDLGMITSDDLLILLSWSGETVELGNMLTYAQRFKVPVISLTSNRDSLLARHSTVPIVLPKVVEACPHGLAPTTSALLQLAVGDALAIALLERRGFSAEDFKTFHPGGKLGAQLLLVGELGHRGEAMPLLPLGAQMGQALIEMSSKGFGVVGVVGKDGKLAGVITDGDLRRHMSDGLLQQTVEAIMSVKPRVISPQLLASAAMQVMQASKVTVLFLVDETETPVGILHIHDLLRAGVA</sequence>
<feature type="binding site" evidence="5">
    <location>
        <position position="92"/>
    </location>
    <ligand>
        <name>Zn(2+)</name>
        <dbReference type="ChEBI" id="CHEBI:29105"/>
    </ligand>
</feature>
<dbReference type="Pfam" id="PF01380">
    <property type="entry name" value="SIS"/>
    <property type="match status" value="1"/>
</dbReference>
<dbReference type="FunFam" id="3.40.50.10490:FF:000011">
    <property type="entry name" value="Arabinose 5-phosphate isomerase"/>
    <property type="match status" value="1"/>
</dbReference>
<feature type="site" description="Catalytically relevant" evidence="6">
    <location>
        <position position="69"/>
    </location>
</feature>
<dbReference type="PANTHER" id="PTHR42745:SF1">
    <property type="entry name" value="ARABINOSE 5-PHOSPHATE ISOMERASE KDSD"/>
    <property type="match status" value="1"/>
</dbReference>
<evidence type="ECO:0000313" key="11">
    <source>
        <dbReference type="Proteomes" id="UP001139089"/>
    </source>
</evidence>
<evidence type="ECO:0000256" key="5">
    <source>
        <dbReference type="PIRSR" id="PIRSR004692-2"/>
    </source>
</evidence>
<dbReference type="GO" id="GO:0019146">
    <property type="term" value="F:arabinose-5-phosphate isomerase activity"/>
    <property type="evidence" value="ECO:0007669"/>
    <property type="project" value="UniProtKB-ARBA"/>
</dbReference>
<dbReference type="InterPro" id="IPR035474">
    <property type="entry name" value="SIS_Kpsf"/>
</dbReference>
<evidence type="ECO:0000256" key="6">
    <source>
        <dbReference type="PIRSR" id="PIRSR004692-3"/>
    </source>
</evidence>
<dbReference type="GO" id="GO:0005975">
    <property type="term" value="P:carbohydrate metabolic process"/>
    <property type="evidence" value="ECO:0007669"/>
    <property type="project" value="InterPro"/>
</dbReference>
<evidence type="ECO:0000256" key="1">
    <source>
        <dbReference type="ARBA" id="ARBA00008165"/>
    </source>
</evidence>
<evidence type="ECO:0000256" key="7">
    <source>
        <dbReference type="PROSITE-ProRule" id="PRU00703"/>
    </source>
</evidence>
<evidence type="ECO:0000259" key="8">
    <source>
        <dbReference type="PROSITE" id="PS51371"/>
    </source>
</evidence>
<evidence type="ECO:0000256" key="3">
    <source>
        <dbReference type="ARBA" id="ARBA00023122"/>
    </source>
</evidence>
<dbReference type="PIRSF" id="PIRSF004692">
    <property type="entry name" value="KdsD_KpsF"/>
    <property type="match status" value="1"/>
</dbReference>
<keyword evidence="3 7" id="KW-0129">CBS domain</keyword>
<keyword evidence="5" id="KW-0862">Zinc</keyword>
<dbReference type="RefSeq" id="WP_113149208.1">
    <property type="nucleotide sequence ID" value="NZ_JAJOZR010000003.1"/>
</dbReference>
<dbReference type="CDD" id="cd05014">
    <property type="entry name" value="SIS_Kpsf"/>
    <property type="match status" value="1"/>
</dbReference>
<protein>
    <submittedName>
        <fullName evidence="10">KpsF/GutQ family sugar-phosphate isomerase</fullName>
    </submittedName>
</protein>
<evidence type="ECO:0000256" key="4">
    <source>
        <dbReference type="PIRNR" id="PIRNR004692"/>
    </source>
</evidence>
<evidence type="ECO:0000256" key="2">
    <source>
        <dbReference type="ARBA" id="ARBA00022737"/>
    </source>
</evidence>
<dbReference type="EMBL" id="JAJOZR010000003">
    <property type="protein sequence ID" value="MCD7108537.1"/>
    <property type="molecule type" value="Genomic_DNA"/>
</dbReference>
<gene>
    <name evidence="10" type="ORF">LRX75_05715</name>
</gene>
<dbReference type="GO" id="GO:0097367">
    <property type="term" value="F:carbohydrate derivative binding"/>
    <property type="evidence" value="ECO:0007669"/>
    <property type="project" value="InterPro"/>
</dbReference>
<evidence type="ECO:0000313" key="10">
    <source>
        <dbReference type="EMBL" id="MCD7108537.1"/>
    </source>
</evidence>
<evidence type="ECO:0000259" key="9">
    <source>
        <dbReference type="PROSITE" id="PS51464"/>
    </source>
</evidence>
<feature type="domain" description="SIS" evidence="9">
    <location>
        <begin position="51"/>
        <end position="194"/>
    </location>
</feature>
<dbReference type="InterPro" id="IPR000644">
    <property type="entry name" value="CBS_dom"/>
</dbReference>
<keyword evidence="11" id="KW-1185">Reference proteome</keyword>
<dbReference type="PANTHER" id="PTHR42745">
    <property type="match status" value="1"/>
</dbReference>
<dbReference type="InterPro" id="IPR046342">
    <property type="entry name" value="CBS_dom_sf"/>
</dbReference>
<accession>A0A9X1SZP0</accession>
<dbReference type="InterPro" id="IPR050986">
    <property type="entry name" value="GutQ/KpsF_isomerases"/>
</dbReference>
<dbReference type="Pfam" id="PF00571">
    <property type="entry name" value="CBS"/>
    <property type="match status" value="2"/>
</dbReference>
<keyword evidence="5" id="KW-0479">Metal-binding</keyword>
<dbReference type="InterPro" id="IPR046348">
    <property type="entry name" value="SIS_dom_sf"/>
</dbReference>
<feature type="site" description="Catalytically relevant" evidence="6">
    <location>
        <position position="162"/>
    </location>
</feature>
<dbReference type="GO" id="GO:0046872">
    <property type="term" value="F:metal ion binding"/>
    <property type="evidence" value="ECO:0007669"/>
    <property type="project" value="UniProtKB-KW"/>
</dbReference>
<feature type="domain" description="CBS" evidence="8">
    <location>
        <begin position="219"/>
        <end position="279"/>
    </location>
</feature>
<dbReference type="GO" id="GO:1901135">
    <property type="term" value="P:carbohydrate derivative metabolic process"/>
    <property type="evidence" value="ECO:0007669"/>
    <property type="project" value="InterPro"/>
</dbReference>
<organism evidence="10 11">
    <name type="scientific">Rhizobium quercicola</name>
    <dbReference type="NCBI Taxonomy" id="2901226"/>
    <lineage>
        <taxon>Bacteria</taxon>
        <taxon>Pseudomonadati</taxon>
        <taxon>Pseudomonadota</taxon>
        <taxon>Alphaproteobacteria</taxon>
        <taxon>Hyphomicrobiales</taxon>
        <taxon>Rhizobiaceae</taxon>
        <taxon>Rhizobium/Agrobacterium group</taxon>
        <taxon>Rhizobium</taxon>
    </lineage>
</organism>
<reference evidence="10" key="1">
    <citation type="submission" date="2021-12" db="EMBL/GenBank/DDBJ databases">
        <authorList>
            <person name="Li Y."/>
        </authorList>
    </citation>
    <scope>NUCLEOTIDE SEQUENCE</scope>
    <source>
        <strain evidence="10">DKSPLA3</strain>
    </source>
</reference>
<dbReference type="CDD" id="cd04604">
    <property type="entry name" value="CBS_pair_SIS_assoc"/>
    <property type="match status" value="1"/>
</dbReference>
<feature type="domain" description="CBS" evidence="8">
    <location>
        <begin position="284"/>
        <end position="336"/>
    </location>
</feature>
<dbReference type="InterPro" id="IPR001347">
    <property type="entry name" value="SIS_dom"/>
</dbReference>
<dbReference type="SUPFAM" id="SSF53697">
    <property type="entry name" value="SIS domain"/>
    <property type="match status" value="1"/>
</dbReference>
<dbReference type="Gene3D" id="3.10.580.10">
    <property type="entry name" value="CBS-domain"/>
    <property type="match status" value="1"/>
</dbReference>
<comment type="caution">
    <text evidence="10">The sequence shown here is derived from an EMBL/GenBank/DDBJ whole genome shotgun (WGS) entry which is preliminary data.</text>
</comment>